<dbReference type="EMBL" id="JABXBU010000001">
    <property type="protein sequence ID" value="KAF8796529.1"/>
    <property type="molecule type" value="Genomic_DNA"/>
</dbReference>
<name>A0A8T0G3U4_ARGBR</name>
<gene>
    <name evidence="2" type="ORF">HNY73_000894</name>
</gene>
<reference evidence="2" key="2">
    <citation type="submission" date="2020-06" db="EMBL/GenBank/DDBJ databases">
        <authorList>
            <person name="Sheffer M."/>
        </authorList>
    </citation>
    <scope>NUCLEOTIDE SEQUENCE</scope>
</reference>
<sequence length="114" mass="12609">MKAGGIVWVMHVCELAVAMKAGGIGVGNACVRVGCGYEGWWYRCSSCLWTLQMFVGTMKQRLTPICGMTAFSALGKNCVDSSHLDGQETFSRFRTEVISFFIGWTAYLCPCRFI</sequence>
<feature type="signal peptide" evidence="1">
    <location>
        <begin position="1"/>
        <end position="18"/>
    </location>
</feature>
<reference evidence="2" key="1">
    <citation type="journal article" date="2020" name="bioRxiv">
        <title>Chromosome-level reference genome of the European wasp spider Argiope bruennichi: a resource for studies on range expansion and evolutionary adaptation.</title>
        <authorList>
            <person name="Sheffer M.M."/>
            <person name="Hoppe A."/>
            <person name="Krehenwinkel H."/>
            <person name="Uhl G."/>
            <person name="Kuss A.W."/>
            <person name="Jensen L."/>
            <person name="Jensen C."/>
            <person name="Gillespie R.G."/>
            <person name="Hoff K.J."/>
            <person name="Prost S."/>
        </authorList>
    </citation>
    <scope>NUCLEOTIDE SEQUENCE</scope>
</reference>
<dbReference type="AlphaFoldDB" id="A0A8T0G3U4"/>
<evidence type="ECO:0008006" key="4">
    <source>
        <dbReference type="Google" id="ProtNLM"/>
    </source>
</evidence>
<dbReference type="Proteomes" id="UP000807504">
    <property type="component" value="Unassembled WGS sequence"/>
</dbReference>
<feature type="chain" id="PRO_5035891787" description="Secreted protein" evidence="1">
    <location>
        <begin position="19"/>
        <end position="114"/>
    </location>
</feature>
<organism evidence="2 3">
    <name type="scientific">Argiope bruennichi</name>
    <name type="common">Wasp spider</name>
    <name type="synonym">Aranea bruennichi</name>
    <dbReference type="NCBI Taxonomy" id="94029"/>
    <lineage>
        <taxon>Eukaryota</taxon>
        <taxon>Metazoa</taxon>
        <taxon>Ecdysozoa</taxon>
        <taxon>Arthropoda</taxon>
        <taxon>Chelicerata</taxon>
        <taxon>Arachnida</taxon>
        <taxon>Araneae</taxon>
        <taxon>Araneomorphae</taxon>
        <taxon>Entelegynae</taxon>
        <taxon>Araneoidea</taxon>
        <taxon>Araneidae</taxon>
        <taxon>Argiope</taxon>
    </lineage>
</organism>
<accession>A0A8T0G3U4</accession>
<evidence type="ECO:0000313" key="3">
    <source>
        <dbReference type="Proteomes" id="UP000807504"/>
    </source>
</evidence>
<evidence type="ECO:0000313" key="2">
    <source>
        <dbReference type="EMBL" id="KAF8796529.1"/>
    </source>
</evidence>
<keyword evidence="1" id="KW-0732">Signal</keyword>
<comment type="caution">
    <text evidence="2">The sequence shown here is derived from an EMBL/GenBank/DDBJ whole genome shotgun (WGS) entry which is preliminary data.</text>
</comment>
<keyword evidence="3" id="KW-1185">Reference proteome</keyword>
<proteinExistence type="predicted"/>
<protein>
    <recommendedName>
        <fullName evidence="4">Secreted protein</fullName>
    </recommendedName>
</protein>
<evidence type="ECO:0000256" key="1">
    <source>
        <dbReference type="SAM" id="SignalP"/>
    </source>
</evidence>